<evidence type="ECO:0000313" key="1">
    <source>
        <dbReference type="EMBL" id="GCE09128.1"/>
    </source>
</evidence>
<evidence type="ECO:0008006" key="3">
    <source>
        <dbReference type="Google" id="ProtNLM"/>
    </source>
</evidence>
<dbReference type="InterPro" id="IPR027417">
    <property type="entry name" value="P-loop_NTPase"/>
</dbReference>
<accession>A0A401ZQE7</accession>
<evidence type="ECO:0000313" key="2">
    <source>
        <dbReference type="Proteomes" id="UP000287224"/>
    </source>
</evidence>
<proteinExistence type="predicted"/>
<dbReference type="AlphaFoldDB" id="A0A401ZQE7"/>
<comment type="caution">
    <text evidence="1">The sequence shown here is derived from an EMBL/GenBank/DDBJ whole genome shotgun (WGS) entry which is preliminary data.</text>
</comment>
<dbReference type="EMBL" id="BIFQ01000002">
    <property type="protein sequence ID" value="GCE09128.1"/>
    <property type="molecule type" value="Genomic_DNA"/>
</dbReference>
<name>A0A401ZQE7_9CHLR</name>
<dbReference type="Proteomes" id="UP000287224">
    <property type="component" value="Unassembled WGS sequence"/>
</dbReference>
<keyword evidence="2" id="KW-1185">Reference proteome</keyword>
<organism evidence="1 2">
    <name type="scientific">Dictyobacter aurantiacus</name>
    <dbReference type="NCBI Taxonomy" id="1936993"/>
    <lineage>
        <taxon>Bacteria</taxon>
        <taxon>Bacillati</taxon>
        <taxon>Chloroflexota</taxon>
        <taxon>Ktedonobacteria</taxon>
        <taxon>Ktedonobacterales</taxon>
        <taxon>Dictyobacteraceae</taxon>
        <taxon>Dictyobacter</taxon>
    </lineage>
</organism>
<dbReference type="Gene3D" id="3.40.50.300">
    <property type="entry name" value="P-loop containing nucleotide triphosphate hydrolases"/>
    <property type="match status" value="1"/>
</dbReference>
<dbReference type="SUPFAM" id="SSF52540">
    <property type="entry name" value="P-loop containing nucleoside triphosphate hydrolases"/>
    <property type="match status" value="1"/>
</dbReference>
<dbReference type="RefSeq" id="WP_126601566.1">
    <property type="nucleotide sequence ID" value="NZ_BIFQ01000002.1"/>
</dbReference>
<protein>
    <recommendedName>
        <fullName evidence="3">Uridine kinase</fullName>
    </recommendedName>
</protein>
<reference evidence="2" key="1">
    <citation type="submission" date="2018-12" db="EMBL/GenBank/DDBJ databases">
        <title>Tengunoibacter tsumagoiensis gen. nov., sp. nov., Dictyobacter kobayashii sp. nov., D. alpinus sp. nov., and D. joshuensis sp. nov. and description of Dictyobacteraceae fam. nov. within the order Ktedonobacterales isolated from Tengu-no-mugimeshi.</title>
        <authorList>
            <person name="Wang C.M."/>
            <person name="Zheng Y."/>
            <person name="Sakai Y."/>
            <person name="Toyoda A."/>
            <person name="Minakuchi Y."/>
            <person name="Abe K."/>
            <person name="Yokota A."/>
            <person name="Yabe S."/>
        </authorList>
    </citation>
    <scope>NUCLEOTIDE SEQUENCE [LARGE SCALE GENOMIC DNA]</scope>
    <source>
        <strain evidence="2">S-27</strain>
    </source>
</reference>
<sequence>MKYHHGDMALPCFVIAISGASGAGKTTLVKALAHALHDAATLFFDDYKPQVVPSTRYPENLIQWARDGGDPDLWETPQLVLDLEALRRREAITIHWSGERLEPATFIVVEEPFGYARESIKHLIDFVIALDIPLDIALARRLLGLTDPPYVMQQPDDRYNLLTEWLRTYLSGGYRELYLAINERIFKHNDLMLDGTRPVHELVEIAVQQIQQKMRSS</sequence>
<gene>
    <name evidence="1" type="primary">udk</name>
    <name evidence="1" type="ORF">KDAU_64570</name>
</gene>
<dbReference type="OrthoDB" id="6291705at2"/>